<dbReference type="AlphaFoldDB" id="A0A1I6SWU0"/>
<dbReference type="InterPro" id="IPR036388">
    <property type="entry name" value="WH-like_DNA-bd_sf"/>
</dbReference>
<organism evidence="2 3">
    <name type="scientific">Alloyangia pacifica</name>
    <dbReference type="NCBI Taxonomy" id="311180"/>
    <lineage>
        <taxon>Bacteria</taxon>
        <taxon>Pseudomonadati</taxon>
        <taxon>Pseudomonadota</taxon>
        <taxon>Alphaproteobacteria</taxon>
        <taxon>Rhodobacterales</taxon>
        <taxon>Roseobacteraceae</taxon>
        <taxon>Alloyangia</taxon>
    </lineage>
</organism>
<dbReference type="InterPro" id="IPR000600">
    <property type="entry name" value="ROK"/>
</dbReference>
<sequence>MTRTAAGEILTRLRDAGPMSRAELSRITGISSAGVTKITAQMRLEGVIRERSAAEAAPIGRPPVTVEICPESRYVVAIHLGAGQVHVALSDVSLGLSLTESLEYDLSEPADALVSRAAEVARSMIVRSGVPSERILGVGIGVPGSVDATGRVNTHSILTGWQDVHFADAFEAELGLPAVIEHNATALALAECCYGIGSEAESLLYLLLGKGIGAGFAQTGPDGRRNAVEIGHVVVEPGGRPCRCGGRGCLERFFSEEPLRALVGDQDLSRSDLLAAAMQRPEWGKVYEAFLQALGTTVTLLGPEMIVLGGDLGVAPEAFVSELRRDLPGRVMPQQRDGLRIERARFTDPAGAYGAACIALESFFYATGPVAPRWPLRRAGRA</sequence>
<dbReference type="STRING" id="311180.SAMN04488050_105114"/>
<dbReference type="PANTHER" id="PTHR18964:SF149">
    <property type="entry name" value="BIFUNCTIONAL UDP-N-ACETYLGLUCOSAMINE 2-EPIMERASE_N-ACETYLMANNOSAMINE KINASE"/>
    <property type="match status" value="1"/>
</dbReference>
<comment type="similarity">
    <text evidence="1">Belongs to the ROK (NagC/XylR) family.</text>
</comment>
<accession>A0A1I6SWU0</accession>
<gene>
    <name evidence="2" type="ORF">SAMN04488050_105114</name>
</gene>
<keyword evidence="2" id="KW-0808">Transferase</keyword>
<protein>
    <submittedName>
        <fullName evidence="2">Sugar kinase of the NBD/HSP70 family, may contain an N-terminal HTH domain</fullName>
    </submittedName>
</protein>
<dbReference type="Gene3D" id="3.30.420.40">
    <property type="match status" value="2"/>
</dbReference>
<dbReference type="Gene3D" id="1.10.10.10">
    <property type="entry name" value="Winged helix-like DNA-binding domain superfamily/Winged helix DNA-binding domain"/>
    <property type="match status" value="1"/>
</dbReference>
<evidence type="ECO:0000313" key="2">
    <source>
        <dbReference type="EMBL" id="SFS81454.1"/>
    </source>
</evidence>
<dbReference type="SUPFAM" id="SSF46785">
    <property type="entry name" value="Winged helix' DNA-binding domain"/>
    <property type="match status" value="1"/>
</dbReference>
<dbReference type="OrthoDB" id="9810372at2"/>
<dbReference type="EMBL" id="FOZW01000005">
    <property type="protein sequence ID" value="SFS81454.1"/>
    <property type="molecule type" value="Genomic_DNA"/>
</dbReference>
<keyword evidence="3" id="KW-1185">Reference proteome</keyword>
<name>A0A1I6SWU0_9RHOB</name>
<dbReference type="Proteomes" id="UP000199392">
    <property type="component" value="Unassembled WGS sequence"/>
</dbReference>
<dbReference type="GO" id="GO:0016301">
    <property type="term" value="F:kinase activity"/>
    <property type="evidence" value="ECO:0007669"/>
    <property type="project" value="UniProtKB-KW"/>
</dbReference>
<dbReference type="SUPFAM" id="SSF53067">
    <property type="entry name" value="Actin-like ATPase domain"/>
    <property type="match status" value="1"/>
</dbReference>
<reference evidence="3" key="1">
    <citation type="submission" date="2016-10" db="EMBL/GenBank/DDBJ databases">
        <authorList>
            <person name="Varghese N."/>
            <person name="Submissions S."/>
        </authorList>
    </citation>
    <scope>NUCLEOTIDE SEQUENCE [LARGE SCALE GENOMIC DNA]</scope>
    <source>
        <strain evidence="3">DSM 26894</strain>
    </source>
</reference>
<dbReference type="InterPro" id="IPR036390">
    <property type="entry name" value="WH_DNA-bd_sf"/>
</dbReference>
<dbReference type="Pfam" id="PF00480">
    <property type="entry name" value="ROK"/>
    <property type="match status" value="1"/>
</dbReference>
<evidence type="ECO:0000313" key="3">
    <source>
        <dbReference type="Proteomes" id="UP000199392"/>
    </source>
</evidence>
<dbReference type="InterPro" id="IPR043129">
    <property type="entry name" value="ATPase_NBD"/>
</dbReference>
<keyword evidence="2" id="KW-0418">Kinase</keyword>
<proteinExistence type="inferred from homology"/>
<evidence type="ECO:0000256" key="1">
    <source>
        <dbReference type="ARBA" id="ARBA00006479"/>
    </source>
</evidence>
<dbReference type="PANTHER" id="PTHR18964">
    <property type="entry name" value="ROK (REPRESSOR, ORF, KINASE) FAMILY"/>
    <property type="match status" value="1"/>
</dbReference>
<dbReference type="RefSeq" id="WP_143015369.1">
    <property type="nucleotide sequence ID" value="NZ_FNCL01000005.1"/>
</dbReference>